<comment type="catalytic activity">
    <reaction evidence="7 15">
        <text>N-terminal L-lysyl-[protein] + L-leucyl-tRNA(Leu) = N-terminal L-leucyl-L-lysyl-[protein] + tRNA(Leu) + H(+)</text>
        <dbReference type="Rhea" id="RHEA:12340"/>
        <dbReference type="Rhea" id="RHEA-COMP:9613"/>
        <dbReference type="Rhea" id="RHEA-COMP:9622"/>
        <dbReference type="Rhea" id="RHEA-COMP:12670"/>
        <dbReference type="Rhea" id="RHEA-COMP:12671"/>
        <dbReference type="ChEBI" id="CHEBI:15378"/>
        <dbReference type="ChEBI" id="CHEBI:65249"/>
        <dbReference type="ChEBI" id="CHEBI:78442"/>
        <dbReference type="ChEBI" id="CHEBI:78494"/>
        <dbReference type="ChEBI" id="CHEBI:133043"/>
        <dbReference type="EC" id="2.3.2.6"/>
    </reaction>
</comment>
<accession>A0A5C2H833</accession>
<dbReference type="GO" id="GO:0030163">
    <property type="term" value="P:protein catabolic process"/>
    <property type="evidence" value="ECO:0007669"/>
    <property type="project" value="UniProtKB-UniRule"/>
</dbReference>
<dbReference type="FunFam" id="3.30.70.3550:FF:000001">
    <property type="entry name" value="Leucyl/phenylalanyl-tRNA--protein transferase"/>
    <property type="match status" value="1"/>
</dbReference>
<dbReference type="GO" id="GO:0008914">
    <property type="term" value="F:leucyl-tRNA--protein transferase activity"/>
    <property type="evidence" value="ECO:0007669"/>
    <property type="project" value="UniProtKB-UniRule"/>
</dbReference>
<dbReference type="InterPro" id="IPR042203">
    <property type="entry name" value="Leu/Phe-tRNA_Trfase_C"/>
</dbReference>
<dbReference type="InterPro" id="IPR042221">
    <property type="entry name" value="Leu/Phe-tRNA_Trfase_N"/>
</dbReference>
<comment type="catalytic activity">
    <reaction evidence="5 15">
        <text>L-phenylalanyl-tRNA(Phe) + an N-terminal L-alpha-aminoacyl-[protein] = an N-terminal L-phenylalanyl-L-alpha-aminoacyl-[protein] + tRNA(Phe)</text>
        <dbReference type="Rhea" id="RHEA:43632"/>
        <dbReference type="Rhea" id="RHEA-COMP:9668"/>
        <dbReference type="Rhea" id="RHEA-COMP:9699"/>
        <dbReference type="Rhea" id="RHEA-COMP:10636"/>
        <dbReference type="Rhea" id="RHEA-COMP:10637"/>
        <dbReference type="ChEBI" id="CHEBI:78442"/>
        <dbReference type="ChEBI" id="CHEBI:78531"/>
        <dbReference type="ChEBI" id="CHEBI:78597"/>
        <dbReference type="ChEBI" id="CHEBI:83561"/>
        <dbReference type="EC" id="2.3.2.6"/>
    </reaction>
</comment>
<protein>
    <recommendedName>
        <fullName evidence="11 15">Leucyl/phenylalanyl-tRNA--protein transferase</fullName>
        <ecNumber evidence="10 15">2.3.2.6</ecNumber>
    </recommendedName>
    <alternativeName>
        <fullName evidence="12 15">L/F-transferase</fullName>
    </alternativeName>
    <alternativeName>
        <fullName evidence="13 15">Leucyltransferase</fullName>
    </alternativeName>
    <alternativeName>
        <fullName evidence="14 15">Phenyalanyltransferase</fullName>
    </alternativeName>
</protein>
<evidence type="ECO:0000313" key="16">
    <source>
        <dbReference type="EMBL" id="QEP35097.1"/>
    </source>
</evidence>
<evidence type="ECO:0000256" key="7">
    <source>
        <dbReference type="ARBA" id="ARBA00051538"/>
    </source>
</evidence>
<dbReference type="Gene3D" id="3.40.630.70">
    <property type="entry name" value="Leucyl/phenylalanyl-tRNA-protein transferase, C-terminal domain"/>
    <property type="match status" value="1"/>
</dbReference>
<evidence type="ECO:0000256" key="8">
    <source>
        <dbReference type="ARBA" id="ARBA00054043"/>
    </source>
</evidence>
<sequence length="222" mass="25636">MNIFPLNKYSHIFPDPKFACDEGILAYGGDLDPNRIITAYRNGIFPWYNENDPILWWSPNPRLILELNEFKVSKTLQKSINKNIFEVKFDTNFTQVMIECQKIKRNKQNKTWINNEVIKAYTKIHKMGFAHSFEAYLDGELVGGGYGIVIGDIFCGESMFSKVNDSSKVALYHLVQRLKKKNFRLIDCQIPTTHLKSLGAKTINRENFLNIIHSASYSLVTF</sequence>
<dbReference type="PANTHER" id="PTHR30098:SF2">
    <property type="entry name" value="LEUCYL_PHENYLALANYL-TRNA--PROTEIN TRANSFERASE"/>
    <property type="match status" value="1"/>
</dbReference>
<proteinExistence type="inferred from homology"/>
<dbReference type="InterPro" id="IPR004616">
    <property type="entry name" value="Leu/Phe-tRNA_Trfase"/>
</dbReference>
<dbReference type="Proteomes" id="UP000322726">
    <property type="component" value="Chromosome"/>
</dbReference>
<dbReference type="RefSeq" id="WP_130233996.1">
    <property type="nucleotide sequence ID" value="NZ_BMEF01000006.1"/>
</dbReference>
<evidence type="ECO:0000256" key="12">
    <source>
        <dbReference type="ARBA" id="ARBA00077136"/>
    </source>
</evidence>
<evidence type="ECO:0000256" key="5">
    <source>
        <dbReference type="ARBA" id="ARBA00050607"/>
    </source>
</evidence>
<dbReference type="Pfam" id="PF03588">
    <property type="entry name" value="Leu_Phe_trans"/>
    <property type="match status" value="1"/>
</dbReference>
<evidence type="ECO:0000313" key="17">
    <source>
        <dbReference type="Proteomes" id="UP000322726"/>
    </source>
</evidence>
<keyword evidence="3 15" id="KW-0808">Transferase</keyword>
<keyword evidence="2 15" id="KW-0963">Cytoplasm</keyword>
<evidence type="ECO:0000256" key="15">
    <source>
        <dbReference type="HAMAP-Rule" id="MF_00688"/>
    </source>
</evidence>
<keyword evidence="4 15" id="KW-0012">Acyltransferase</keyword>
<dbReference type="KEGG" id="apai:APAC_2025"/>
<evidence type="ECO:0000256" key="9">
    <source>
        <dbReference type="ARBA" id="ARBA00061535"/>
    </source>
</evidence>
<name>A0A5C2H833_9BACT</name>
<comment type="subcellular location">
    <subcellularLocation>
        <location evidence="1 15">Cytoplasm</location>
    </subcellularLocation>
</comment>
<evidence type="ECO:0000256" key="13">
    <source>
        <dbReference type="ARBA" id="ARBA00077165"/>
    </source>
</evidence>
<evidence type="ECO:0000256" key="11">
    <source>
        <dbReference type="ARBA" id="ARBA00074372"/>
    </source>
</evidence>
<dbReference type="NCBIfam" id="TIGR00667">
    <property type="entry name" value="aat"/>
    <property type="match status" value="1"/>
</dbReference>
<dbReference type="SUPFAM" id="SSF55729">
    <property type="entry name" value="Acyl-CoA N-acyltransferases (Nat)"/>
    <property type="match status" value="1"/>
</dbReference>
<evidence type="ECO:0000256" key="3">
    <source>
        <dbReference type="ARBA" id="ARBA00022679"/>
    </source>
</evidence>
<comment type="catalytic activity">
    <reaction evidence="6 15">
        <text>N-terminal L-arginyl-[protein] + L-leucyl-tRNA(Leu) = N-terminal L-leucyl-L-arginyl-[protein] + tRNA(Leu) + H(+)</text>
        <dbReference type="Rhea" id="RHEA:50416"/>
        <dbReference type="Rhea" id="RHEA-COMP:9613"/>
        <dbReference type="Rhea" id="RHEA-COMP:9622"/>
        <dbReference type="Rhea" id="RHEA-COMP:12672"/>
        <dbReference type="Rhea" id="RHEA-COMP:12673"/>
        <dbReference type="ChEBI" id="CHEBI:15378"/>
        <dbReference type="ChEBI" id="CHEBI:64719"/>
        <dbReference type="ChEBI" id="CHEBI:78442"/>
        <dbReference type="ChEBI" id="CHEBI:78494"/>
        <dbReference type="ChEBI" id="CHEBI:133044"/>
        <dbReference type="EC" id="2.3.2.6"/>
    </reaction>
</comment>
<reference evidence="16" key="2">
    <citation type="submission" date="2019-09" db="EMBL/GenBank/DDBJ databases">
        <title>Taxonomic note: a critical rebuttal of the proposed division of the genus Arcobacter into six genera, emended descriptions of Arcobacter anaerophilus and the genus Arcobacter, and an assessment of genus-level boundaries for Epsilonproteobacteria using in silico genomic comparator tools.</title>
        <authorList>
            <person name="On S.L.W."/>
            <person name="Miller W.G."/>
            <person name="Biggs P."/>
            <person name="Cornelius A."/>
            <person name="Vandamme P."/>
        </authorList>
    </citation>
    <scope>NUCLEOTIDE SEQUENCE [LARGE SCALE GENOMIC DNA]</scope>
    <source>
        <strain evidence="16">LMG 26638</strain>
    </source>
</reference>
<comment type="function">
    <text evidence="8 15">Functions in the N-end rule pathway of protein degradation where it conjugates Leu, Phe and, less efficiently, Met from aminoacyl-tRNAs to the N-termini of proteins containing an N-terminal arginine or lysine.</text>
</comment>
<gene>
    <name evidence="16" type="primary">aat2</name>
    <name evidence="15" type="synonym">aat</name>
    <name evidence="16" type="ORF">APAC_2025</name>
</gene>
<evidence type="ECO:0000256" key="6">
    <source>
        <dbReference type="ARBA" id="ARBA00050652"/>
    </source>
</evidence>
<dbReference type="InterPro" id="IPR016181">
    <property type="entry name" value="Acyl_CoA_acyltransferase"/>
</dbReference>
<dbReference type="HAMAP" id="MF_00688">
    <property type="entry name" value="Leu_Phe_trans"/>
    <property type="match status" value="1"/>
</dbReference>
<comment type="similarity">
    <text evidence="9 15">Belongs to the L/F-transferase family.</text>
</comment>
<reference evidence="16" key="1">
    <citation type="submission" date="2019-09" db="EMBL/GenBank/DDBJ databases">
        <title>Complete genome sequencing of four Arcobacter species reveals a diverse suite of mobile elements.</title>
        <authorList>
            <person name="Miller W.G."/>
            <person name="Yee E."/>
            <person name="Bono J.L."/>
        </authorList>
    </citation>
    <scope>NUCLEOTIDE SEQUENCE [LARGE SCALE GENOMIC DNA]</scope>
    <source>
        <strain evidence="16">LMG 26638</strain>
    </source>
</reference>
<evidence type="ECO:0000256" key="2">
    <source>
        <dbReference type="ARBA" id="ARBA00022490"/>
    </source>
</evidence>
<dbReference type="EC" id="2.3.2.6" evidence="10 15"/>
<dbReference type="EMBL" id="CP035928">
    <property type="protein sequence ID" value="QEP35097.1"/>
    <property type="molecule type" value="Genomic_DNA"/>
</dbReference>
<dbReference type="GO" id="GO:0005737">
    <property type="term" value="C:cytoplasm"/>
    <property type="evidence" value="ECO:0007669"/>
    <property type="project" value="UniProtKB-SubCell"/>
</dbReference>
<dbReference type="AlphaFoldDB" id="A0A5C2H833"/>
<dbReference type="OrthoDB" id="9790282at2"/>
<keyword evidence="17" id="KW-1185">Reference proteome</keyword>
<dbReference type="PANTHER" id="PTHR30098">
    <property type="entry name" value="LEUCYL/PHENYLALANYL-TRNA--PROTEIN TRANSFERASE"/>
    <property type="match status" value="1"/>
</dbReference>
<dbReference type="Gene3D" id="3.30.70.3550">
    <property type="entry name" value="Leucyl/phenylalanyl-tRNA-protein transferase, N-terminal domain"/>
    <property type="match status" value="1"/>
</dbReference>
<evidence type="ECO:0000256" key="14">
    <source>
        <dbReference type="ARBA" id="ARBA00083640"/>
    </source>
</evidence>
<evidence type="ECO:0000256" key="1">
    <source>
        <dbReference type="ARBA" id="ARBA00004496"/>
    </source>
</evidence>
<evidence type="ECO:0000256" key="10">
    <source>
        <dbReference type="ARBA" id="ARBA00066767"/>
    </source>
</evidence>
<evidence type="ECO:0000256" key="4">
    <source>
        <dbReference type="ARBA" id="ARBA00023315"/>
    </source>
</evidence>
<organism evidence="16 17">
    <name type="scientific">Malaciobacter pacificus</name>
    <dbReference type="NCBI Taxonomy" id="1080223"/>
    <lineage>
        <taxon>Bacteria</taxon>
        <taxon>Pseudomonadati</taxon>
        <taxon>Campylobacterota</taxon>
        <taxon>Epsilonproteobacteria</taxon>
        <taxon>Campylobacterales</taxon>
        <taxon>Arcobacteraceae</taxon>
        <taxon>Malaciobacter</taxon>
    </lineage>
</organism>